<evidence type="ECO:0000256" key="6">
    <source>
        <dbReference type="ARBA" id="ARBA00029605"/>
    </source>
</evidence>
<dbReference type="AlphaFoldDB" id="A0AAQ2C797"/>
<evidence type="ECO:0000256" key="1">
    <source>
        <dbReference type="ARBA" id="ARBA00001585"/>
    </source>
</evidence>
<evidence type="ECO:0000313" key="10">
    <source>
        <dbReference type="EMBL" id="TFC48621.1"/>
    </source>
</evidence>
<dbReference type="SUPFAM" id="SSF53474">
    <property type="entry name" value="alpha/beta-Hydrolases"/>
    <property type="match status" value="1"/>
</dbReference>
<evidence type="ECO:0000256" key="3">
    <source>
        <dbReference type="ARBA" id="ARBA00012568"/>
    </source>
</evidence>
<organism evidence="10 11">
    <name type="scientific">Cryobacterium shii</name>
    <dbReference type="NCBI Taxonomy" id="1259235"/>
    <lineage>
        <taxon>Bacteria</taxon>
        <taxon>Bacillati</taxon>
        <taxon>Actinomycetota</taxon>
        <taxon>Actinomycetes</taxon>
        <taxon>Micrococcales</taxon>
        <taxon>Microbacteriaceae</taxon>
        <taxon>Cryobacterium</taxon>
    </lineage>
</organism>
<dbReference type="NCBIfam" id="TIGR01250">
    <property type="entry name" value="pro_imino_pep_2"/>
    <property type="match status" value="1"/>
</dbReference>
<dbReference type="Pfam" id="PF00561">
    <property type="entry name" value="Abhydrolase_1"/>
    <property type="match status" value="1"/>
</dbReference>
<dbReference type="EMBL" id="SOFY01000033">
    <property type="protein sequence ID" value="TFC48621.1"/>
    <property type="molecule type" value="Genomic_DNA"/>
</dbReference>
<sequence>MSHRPPTVVTRGRAVPDISTRTVPFGEWETWVRITEPDEPRAGALPLVVLHGGPGMAHDYLRNLDELASSGRTVIHYDQLGCGKSTHLPDASADFWTPQLFVDEFENLVAALGLVDYHLLGQSWGGMLGAEIATRRPNGLRSLSICNSPASMGLWSEGAAELRALLPEDVQATLTRHEAAGTLMHPDYLAASEEFYQRHVCRVVPVPDDFQRSVDQMEADPTVYHTMNGPNEFHVVGTLRTWNIIDRLDQIEASTLVVAGEFDEATPITWQPFLDRISTVTSHVFPGASHCTHLEQPETFRSVIAAFLAQHEH</sequence>
<dbReference type="InterPro" id="IPR029058">
    <property type="entry name" value="AB_hydrolase_fold"/>
</dbReference>
<comment type="caution">
    <text evidence="10">The sequence shown here is derived from an EMBL/GenBank/DDBJ whole genome shotgun (WGS) entry which is preliminary data.</text>
</comment>
<keyword evidence="5 7" id="KW-0378">Hydrolase</keyword>
<dbReference type="GO" id="GO:0004177">
    <property type="term" value="F:aminopeptidase activity"/>
    <property type="evidence" value="ECO:0007669"/>
    <property type="project" value="UniProtKB-EC"/>
</dbReference>
<feature type="active site" evidence="8">
    <location>
        <position position="263"/>
    </location>
</feature>
<evidence type="ECO:0000313" key="11">
    <source>
        <dbReference type="Proteomes" id="UP000297403"/>
    </source>
</evidence>
<reference evidence="10 11" key="1">
    <citation type="submission" date="2019-03" db="EMBL/GenBank/DDBJ databases">
        <title>Genomics of glacier-inhabiting Cryobacterium strains.</title>
        <authorList>
            <person name="Liu Q."/>
            <person name="Xin Y.-H."/>
        </authorList>
    </citation>
    <scope>NUCLEOTIDE SEQUENCE [LARGE SCALE GENOMIC DNA]</scope>
    <source>
        <strain evidence="11">TMT1-22</strain>
    </source>
</reference>
<keyword evidence="11" id="KW-1185">Reference proteome</keyword>
<evidence type="ECO:0000256" key="5">
    <source>
        <dbReference type="ARBA" id="ARBA00022801"/>
    </source>
</evidence>
<protein>
    <recommendedName>
        <fullName evidence="4">Proline iminopeptidase</fullName>
        <ecNumber evidence="3">3.4.11.5</ecNumber>
    </recommendedName>
    <alternativeName>
        <fullName evidence="6">Prolyl aminopeptidase</fullName>
    </alternativeName>
</protein>
<dbReference type="PANTHER" id="PTHR43194:SF2">
    <property type="entry name" value="PEROXISOMAL MEMBRANE PROTEIN LPX1"/>
    <property type="match status" value="1"/>
</dbReference>
<dbReference type="PRINTS" id="PR00793">
    <property type="entry name" value="PROAMNOPTASE"/>
</dbReference>
<dbReference type="Proteomes" id="UP000297403">
    <property type="component" value="Unassembled WGS sequence"/>
</dbReference>
<dbReference type="Gene3D" id="3.40.50.1820">
    <property type="entry name" value="alpha/beta hydrolase"/>
    <property type="match status" value="1"/>
</dbReference>
<dbReference type="InterPro" id="IPR005945">
    <property type="entry name" value="Pro_imino_pep"/>
</dbReference>
<comment type="similarity">
    <text evidence="2 7">Belongs to the peptidase S33 family.</text>
</comment>
<accession>A0AAQ2C797</accession>
<dbReference type="EC" id="3.4.11.5" evidence="3"/>
<feature type="domain" description="AB hydrolase-1" evidence="9">
    <location>
        <begin position="46"/>
        <end position="297"/>
    </location>
</feature>
<gene>
    <name evidence="10" type="ORF">E3O49_07145</name>
</gene>
<evidence type="ECO:0000259" key="9">
    <source>
        <dbReference type="Pfam" id="PF00561"/>
    </source>
</evidence>
<feature type="active site" description="Nucleophile" evidence="8">
    <location>
        <position position="123"/>
    </location>
</feature>
<feature type="active site" description="Proton donor" evidence="8">
    <location>
        <position position="290"/>
    </location>
</feature>
<dbReference type="InterPro" id="IPR002410">
    <property type="entry name" value="Peptidase_S33"/>
</dbReference>
<evidence type="ECO:0000256" key="2">
    <source>
        <dbReference type="ARBA" id="ARBA00010088"/>
    </source>
</evidence>
<dbReference type="PIRSF" id="PIRSF005539">
    <property type="entry name" value="Pept_S33_TRI_F1"/>
    <property type="match status" value="1"/>
</dbReference>
<evidence type="ECO:0000256" key="4">
    <source>
        <dbReference type="ARBA" id="ARBA00021843"/>
    </source>
</evidence>
<dbReference type="InterPro" id="IPR000073">
    <property type="entry name" value="AB_hydrolase_1"/>
</dbReference>
<evidence type="ECO:0000256" key="8">
    <source>
        <dbReference type="PIRSR" id="PIRSR005539-1"/>
    </source>
</evidence>
<name>A0AAQ2C797_9MICO</name>
<dbReference type="InterPro" id="IPR050228">
    <property type="entry name" value="Carboxylesterase_BioH"/>
</dbReference>
<dbReference type="PANTHER" id="PTHR43194">
    <property type="entry name" value="HYDROLASE ALPHA/BETA FOLD FAMILY"/>
    <property type="match status" value="1"/>
</dbReference>
<proteinExistence type="inferred from homology"/>
<dbReference type="GO" id="GO:0006508">
    <property type="term" value="P:proteolysis"/>
    <property type="evidence" value="ECO:0007669"/>
    <property type="project" value="InterPro"/>
</dbReference>
<evidence type="ECO:0000256" key="7">
    <source>
        <dbReference type="PIRNR" id="PIRNR005539"/>
    </source>
</evidence>
<comment type="catalytic activity">
    <reaction evidence="1">
        <text>Release of N-terminal proline from a peptide.</text>
        <dbReference type="EC" id="3.4.11.5"/>
    </reaction>
</comment>